<dbReference type="EMBL" id="CAKXAJ010025105">
    <property type="protein sequence ID" value="CAH2234939.1"/>
    <property type="molecule type" value="Genomic_DNA"/>
</dbReference>
<dbReference type="GO" id="GO:0031514">
    <property type="term" value="C:motile cilium"/>
    <property type="evidence" value="ECO:0007669"/>
    <property type="project" value="UniProtKB-SubCell"/>
</dbReference>
<evidence type="ECO:0000256" key="3">
    <source>
        <dbReference type="ARBA" id="ARBA00022490"/>
    </source>
</evidence>
<dbReference type="AlphaFoldDB" id="A0A8S4RFW3"/>
<evidence type="ECO:0000256" key="5">
    <source>
        <dbReference type="ARBA" id="ARBA00022846"/>
    </source>
</evidence>
<dbReference type="InterPro" id="IPR003409">
    <property type="entry name" value="MORN"/>
</dbReference>
<dbReference type="OrthoDB" id="294378at2759"/>
<dbReference type="GO" id="GO:0005930">
    <property type="term" value="C:axoneme"/>
    <property type="evidence" value="ECO:0007669"/>
    <property type="project" value="UniProtKB-SubCell"/>
</dbReference>
<comment type="caution">
    <text evidence="9">The sequence shown here is derived from an EMBL/GenBank/DDBJ whole genome shotgun (WGS) entry which is preliminary data.</text>
</comment>
<keyword evidence="7" id="KW-0206">Cytoskeleton</keyword>
<keyword evidence="3" id="KW-0963">Cytoplasm</keyword>
<keyword evidence="6" id="KW-0969">Cilium</keyword>
<evidence type="ECO:0000256" key="8">
    <source>
        <dbReference type="ARBA" id="ARBA00023273"/>
    </source>
</evidence>
<reference evidence="9" key="1">
    <citation type="submission" date="2022-03" db="EMBL/GenBank/DDBJ databases">
        <authorList>
            <person name="Lindestad O."/>
        </authorList>
    </citation>
    <scope>NUCLEOTIDE SEQUENCE</scope>
</reference>
<comment type="subcellular location">
    <subcellularLocation>
        <location evidence="1">Cell projection</location>
        <location evidence="1">Cilium</location>
        <location evidence="1">Flagellum</location>
    </subcellularLocation>
    <subcellularLocation>
        <location evidence="2">Cytoplasm</location>
        <location evidence="2">Cytoskeleton</location>
        <location evidence="2">Cilium axoneme</location>
    </subcellularLocation>
</comment>
<evidence type="ECO:0000256" key="1">
    <source>
        <dbReference type="ARBA" id="ARBA00004230"/>
    </source>
</evidence>
<evidence type="ECO:0000256" key="4">
    <source>
        <dbReference type="ARBA" id="ARBA00022737"/>
    </source>
</evidence>
<evidence type="ECO:0000256" key="6">
    <source>
        <dbReference type="ARBA" id="ARBA00023069"/>
    </source>
</evidence>
<evidence type="ECO:0000313" key="9">
    <source>
        <dbReference type="EMBL" id="CAH2234939.1"/>
    </source>
</evidence>
<accession>A0A8S4RFW3</accession>
<dbReference type="Pfam" id="PF02493">
    <property type="entry name" value="MORN"/>
    <property type="match status" value="4"/>
</dbReference>
<proteinExistence type="predicted"/>
<organism evidence="9 10">
    <name type="scientific">Pararge aegeria aegeria</name>
    <dbReference type="NCBI Taxonomy" id="348720"/>
    <lineage>
        <taxon>Eukaryota</taxon>
        <taxon>Metazoa</taxon>
        <taxon>Ecdysozoa</taxon>
        <taxon>Arthropoda</taxon>
        <taxon>Hexapoda</taxon>
        <taxon>Insecta</taxon>
        <taxon>Pterygota</taxon>
        <taxon>Neoptera</taxon>
        <taxon>Endopterygota</taxon>
        <taxon>Lepidoptera</taxon>
        <taxon>Glossata</taxon>
        <taxon>Ditrysia</taxon>
        <taxon>Papilionoidea</taxon>
        <taxon>Nymphalidae</taxon>
        <taxon>Satyrinae</taxon>
        <taxon>Satyrini</taxon>
        <taxon>Parargina</taxon>
        <taxon>Pararge</taxon>
    </lineage>
</organism>
<dbReference type="Proteomes" id="UP000838756">
    <property type="component" value="Unassembled WGS sequence"/>
</dbReference>
<dbReference type="PANTHER" id="PTHR46613">
    <property type="entry name" value="RADIAL SPOKE HEAD 10 HOMOLOG B-RELATED"/>
    <property type="match status" value="1"/>
</dbReference>
<dbReference type="Gene3D" id="2.20.110.10">
    <property type="entry name" value="Histone H3 K4-specific methyltransferase SET7/9 N-terminal domain"/>
    <property type="match status" value="1"/>
</dbReference>
<evidence type="ECO:0000313" key="10">
    <source>
        <dbReference type="Proteomes" id="UP000838756"/>
    </source>
</evidence>
<evidence type="ECO:0000256" key="2">
    <source>
        <dbReference type="ARBA" id="ARBA00004430"/>
    </source>
</evidence>
<keyword evidence="10" id="KW-1185">Reference proteome</keyword>
<keyword evidence="5" id="KW-0282">Flagellum</keyword>
<evidence type="ECO:0000256" key="7">
    <source>
        <dbReference type="ARBA" id="ARBA00023212"/>
    </source>
</evidence>
<protein>
    <submittedName>
        <fullName evidence="9">Jg10420 protein</fullName>
    </submittedName>
</protein>
<keyword evidence="4" id="KW-0677">Repeat</keyword>
<sequence length="635" mass="72913">MFYIDSQRTLTRRDSSVTVPKASTRDDFEGLSTTRGHSNARLISDSAITLGYRPRGSVRKEIITILFESMLENIVESWEVIKQHKNEDLNIDINKTPSDITTTSKKRKGLVDLILFDRTQGQFMENEILGKGIIQWKDDTWFEGDFAGNLRHGRGLYVNSREQSSYAGTWHCGTKHGQGVINYPRSPKNSYDGQWAYVHTTKGEFKHNKKHGVGKFVTNNGLILQHKHLFVDDNVGLLTREEQESECAVDKYTQLVVEPFAFDICDRTVGLTYHIEQAIKNIDRKQEILTGIVKEFMGANNLPTPLGYKDEKHHEMTSTNFANLIDFEVSALSKALRCYEANLKNIYYRYATICNKEEIHFTPILIRLYLWQLYYDCNIHDKGLTLVEIDREFHENPQWLSSSPHNPFEKIYFWQFQHSLITIASKLYAKRKLPGNKPDTMLASAFRCFMENDILPGAGRKKGKLAEGYGAFVPLKSVYGLYHGLGEPCTLRAFLCAVRYPPHEIQQPRHALVNRDCNKLGRNAYIFGDEMTFLNDEPIHVGNDGEDLSCSVPIVLFNIGNVSSKSIINIFQRIFPQICNGDKIVDLDVEITFFEFFEILINVAEESIHVADEELRLKEKFLETLNDIPDMYKSK</sequence>
<gene>
    <name evidence="9" type="primary">jg10420</name>
    <name evidence="9" type="ORF">PAEG_LOCUS12655</name>
</gene>
<keyword evidence="8" id="KW-0966">Cell projection</keyword>
<dbReference type="PANTHER" id="PTHR46613:SF1">
    <property type="entry name" value="RADIAL SPOKE HEAD 10 HOMOLOG B-RELATED"/>
    <property type="match status" value="1"/>
</dbReference>
<dbReference type="SMART" id="SM00698">
    <property type="entry name" value="MORN"/>
    <property type="match status" value="4"/>
</dbReference>
<dbReference type="SUPFAM" id="SSF82185">
    <property type="entry name" value="Histone H3 K4-specific methyltransferase SET7/9 N-terminal domain"/>
    <property type="match status" value="1"/>
</dbReference>
<name>A0A8S4RFW3_9NEOP</name>